<name>A0A5N5SYM7_9CRUS</name>
<dbReference type="GO" id="GO:0071897">
    <property type="term" value="P:DNA biosynthetic process"/>
    <property type="evidence" value="ECO:0007669"/>
    <property type="project" value="UniProtKB-ARBA"/>
</dbReference>
<evidence type="ECO:0000259" key="9">
    <source>
        <dbReference type="SMART" id="SM01311"/>
    </source>
</evidence>
<keyword evidence="5" id="KW-0548">Nucleotidyltransferase</keyword>
<dbReference type="AlphaFoldDB" id="A0A5N5SYM7"/>
<evidence type="ECO:0000256" key="6">
    <source>
        <dbReference type="ARBA" id="ARBA00023163"/>
    </source>
</evidence>
<comment type="caution">
    <text evidence="10">The sequence shown here is derived from an EMBL/GenBank/DDBJ whole genome shotgun (WGS) entry which is preliminary data.</text>
</comment>
<keyword evidence="6" id="KW-0804">Transcription</keyword>
<dbReference type="GO" id="GO:0001018">
    <property type="term" value="F:mitochondrial promoter sequence-specific DNA binding"/>
    <property type="evidence" value="ECO:0007669"/>
    <property type="project" value="TreeGrafter"/>
</dbReference>
<dbReference type="InterPro" id="IPR002092">
    <property type="entry name" value="DNA-dir_Rpol_phage-type"/>
</dbReference>
<keyword evidence="11" id="KW-1185">Reference proteome</keyword>
<dbReference type="Pfam" id="PF00940">
    <property type="entry name" value="RNA_pol"/>
    <property type="match status" value="1"/>
</dbReference>
<dbReference type="GO" id="GO:0006390">
    <property type="term" value="P:mitochondrial transcription"/>
    <property type="evidence" value="ECO:0007669"/>
    <property type="project" value="TreeGrafter"/>
</dbReference>
<organism evidence="10 11">
    <name type="scientific">Armadillidium nasatum</name>
    <dbReference type="NCBI Taxonomy" id="96803"/>
    <lineage>
        <taxon>Eukaryota</taxon>
        <taxon>Metazoa</taxon>
        <taxon>Ecdysozoa</taxon>
        <taxon>Arthropoda</taxon>
        <taxon>Crustacea</taxon>
        <taxon>Multicrustacea</taxon>
        <taxon>Malacostraca</taxon>
        <taxon>Eumalacostraca</taxon>
        <taxon>Peracarida</taxon>
        <taxon>Isopoda</taxon>
        <taxon>Oniscidea</taxon>
        <taxon>Crinocheta</taxon>
        <taxon>Armadillidiidae</taxon>
        <taxon>Armadillidium</taxon>
    </lineage>
</organism>
<sequence>MERSILRLPYILAKYSVYQNPRKLTVAGTGIRISSNYYQSSSTNAEISKDGTKVKKKRMNPSSSNVSHVDRSIQDENSSLKRVRDVNTRKLPESFSELLDKYSKPKLFYNFDKSQTDFDESQMNKLGISREKDHILDFLNSQGDFVNAKSTDIDIIQENKRECRVESFNYSLAAYISVCMYSGFYESAYETFNYYRNLKMVNSEGLNLLPFNEVLKGIACQGDLIRMKEVMISLEESSLKPDYNTIAYCLTCLGRNENTPEVVDEIKNILKLMDQNEITLNEIIGNACFPGDSFHHCLLAIERVIPDARNKLETVNSTMDYVLKESSYNHELVNNLNKSLFTNQVGSRAEGAVPFDKLPELIQEQIDNELKGIIQIPKLNAEENASNIEKDKKLWEEWNEEWRKNLQEALNKYRAFMSNAFYDPELGHLSYFPYFNVLSDEDVIDVILDEIKMFCKMPHDWGSYSTAALYLGQNFYDCFVKRNREKKQTILRNVYEKYCYSTLYPSNPGASYIPRVEWNKILTKENYTMNWNDCPLEWPYTIKLKIGYMLFNFIFDNVKIWRHGEKPKDSIPGFVTSYENHSHIFKPLHHLRRVFKSSARNTYNVKVDKFPMLSPPVPWTNANNGGYTIAKSELVSFFTTDYSNQIKKVEEMYPMLDSLNFLGSVPWKVNCDMLDTIIKVFKNDGWTEVGVCPSPKSLPDPPEIFSSMTSEEEDEALQYKYELGRVYKIWFETDKNLSILNYFRDKIIWFPYHFDFRSRIHPISSHMNHMEYPDLIRSTLCFAQGKKLGKDGLTWIKLVAAVESGCPEDYISHLPIHQDGSCNVLQHFAALGRDVEGAAYVNLSPSKTPRDIYSRIVELVEAKRQEDARNGNEIARQLEGLITRKALKQSILIRIYGGTKTGACRSILRGVKELNSFTETLRMEALEYLDENTYNIFTKEFESFLKIRDWLRKIAKGISQRCFKGMEFETPIGFPVIQPYTMEKRPFTQQEDVIAPFDLLSSLLPDVQKQRRSFSPNFIQSLEASHMMLTSLYCQEAGITFVEIHDCYWTHAATVSIMNKICREQFVRLHSQPILENFAKSMIEKYSSHPNFEDVYTTFSTEDATPASLKDLLNKIPQKGEFNLKEVLRSDFFFS</sequence>
<accession>A0A5N5SYM7</accession>
<evidence type="ECO:0000256" key="8">
    <source>
        <dbReference type="SAM" id="MobiDB-lite"/>
    </source>
</evidence>
<dbReference type="InterPro" id="IPR029262">
    <property type="entry name" value="RPOL_N"/>
</dbReference>
<dbReference type="GO" id="GO:0034245">
    <property type="term" value="C:mitochondrial DNA-directed RNA polymerase complex"/>
    <property type="evidence" value="ECO:0007669"/>
    <property type="project" value="TreeGrafter"/>
</dbReference>
<dbReference type="Pfam" id="PF14700">
    <property type="entry name" value="RPOL_N"/>
    <property type="match status" value="1"/>
</dbReference>
<evidence type="ECO:0000256" key="1">
    <source>
        <dbReference type="ARBA" id="ARBA00009493"/>
    </source>
</evidence>
<comment type="catalytic activity">
    <reaction evidence="7">
        <text>RNA(n) + a ribonucleoside 5'-triphosphate = RNA(n+1) + diphosphate</text>
        <dbReference type="Rhea" id="RHEA:21248"/>
        <dbReference type="Rhea" id="RHEA-COMP:14527"/>
        <dbReference type="Rhea" id="RHEA-COMP:17342"/>
        <dbReference type="ChEBI" id="CHEBI:33019"/>
        <dbReference type="ChEBI" id="CHEBI:61557"/>
        <dbReference type="ChEBI" id="CHEBI:140395"/>
        <dbReference type="EC" id="2.7.7.6"/>
    </reaction>
</comment>
<dbReference type="Gene3D" id="1.10.1320.10">
    <property type="entry name" value="DNA-directed RNA polymerase, N-terminal domain"/>
    <property type="match status" value="1"/>
</dbReference>
<dbReference type="Proteomes" id="UP000326759">
    <property type="component" value="Unassembled WGS sequence"/>
</dbReference>
<dbReference type="SMART" id="SM01311">
    <property type="entry name" value="RPOL_N"/>
    <property type="match status" value="1"/>
</dbReference>
<dbReference type="InterPro" id="IPR046950">
    <property type="entry name" value="DNA-dir_Rpol_C_phage-type"/>
</dbReference>
<feature type="domain" description="DNA-directed RNA polymerase N-terminal" evidence="9">
    <location>
        <begin position="363"/>
        <end position="664"/>
    </location>
</feature>
<protein>
    <recommendedName>
        <fullName evidence="2">DNA-directed RNA polymerase</fullName>
        <ecNumber evidence="2">2.7.7.6</ecNumber>
    </recommendedName>
</protein>
<dbReference type="PANTHER" id="PTHR10102">
    <property type="entry name" value="DNA-DIRECTED RNA POLYMERASE, MITOCHONDRIAL"/>
    <property type="match status" value="1"/>
</dbReference>
<evidence type="ECO:0000256" key="5">
    <source>
        <dbReference type="ARBA" id="ARBA00022695"/>
    </source>
</evidence>
<dbReference type="InterPro" id="IPR037159">
    <property type="entry name" value="RNA_POL_N_sf"/>
</dbReference>
<dbReference type="PANTHER" id="PTHR10102:SF0">
    <property type="entry name" value="DNA-DIRECTED RNA POLYMERASE, MITOCHONDRIAL"/>
    <property type="match status" value="1"/>
</dbReference>
<dbReference type="InterPro" id="IPR043502">
    <property type="entry name" value="DNA/RNA_pol_sf"/>
</dbReference>
<feature type="region of interest" description="Disordered" evidence="8">
    <location>
        <begin position="44"/>
        <end position="72"/>
    </location>
</feature>
<dbReference type="SUPFAM" id="SSF56672">
    <property type="entry name" value="DNA/RNA polymerases"/>
    <property type="match status" value="1"/>
</dbReference>
<comment type="similarity">
    <text evidence="1">Belongs to the phage and mitochondrial RNA polymerase family.</text>
</comment>
<evidence type="ECO:0000313" key="11">
    <source>
        <dbReference type="Proteomes" id="UP000326759"/>
    </source>
</evidence>
<keyword evidence="4" id="KW-0808">Transferase</keyword>
<dbReference type="Gene3D" id="3.30.70.370">
    <property type="match status" value="2"/>
</dbReference>
<proteinExistence type="inferred from homology"/>
<evidence type="ECO:0000313" key="10">
    <source>
        <dbReference type="EMBL" id="KAB7499142.1"/>
    </source>
</evidence>
<evidence type="ECO:0000256" key="4">
    <source>
        <dbReference type="ARBA" id="ARBA00022679"/>
    </source>
</evidence>
<evidence type="ECO:0000256" key="3">
    <source>
        <dbReference type="ARBA" id="ARBA00022478"/>
    </source>
</evidence>
<reference evidence="10 11" key="1">
    <citation type="journal article" date="2019" name="PLoS Biol.">
        <title>Sex chromosomes control vertical transmission of feminizing Wolbachia symbionts in an isopod.</title>
        <authorList>
            <person name="Becking T."/>
            <person name="Chebbi M.A."/>
            <person name="Giraud I."/>
            <person name="Moumen B."/>
            <person name="Laverre T."/>
            <person name="Caubet Y."/>
            <person name="Peccoud J."/>
            <person name="Gilbert C."/>
            <person name="Cordaux R."/>
        </authorList>
    </citation>
    <scope>NUCLEOTIDE SEQUENCE [LARGE SCALE GENOMIC DNA]</scope>
    <source>
        <strain evidence="10">ANa2</strain>
        <tissue evidence="10">Whole body excluding digestive tract and cuticle</tissue>
    </source>
</reference>
<dbReference type="GO" id="GO:0003899">
    <property type="term" value="F:DNA-directed RNA polymerase activity"/>
    <property type="evidence" value="ECO:0007669"/>
    <property type="project" value="UniProtKB-EC"/>
</dbReference>
<dbReference type="EC" id="2.7.7.6" evidence="2"/>
<dbReference type="OrthoDB" id="276422at2759"/>
<gene>
    <name evidence="10" type="primary">POLRMT_1</name>
    <name evidence="10" type="ORF">Anas_02149</name>
</gene>
<evidence type="ECO:0000256" key="7">
    <source>
        <dbReference type="ARBA" id="ARBA00048552"/>
    </source>
</evidence>
<dbReference type="EMBL" id="SEYY01018655">
    <property type="protein sequence ID" value="KAB7499142.1"/>
    <property type="molecule type" value="Genomic_DNA"/>
</dbReference>
<keyword evidence="3 10" id="KW-0240">DNA-directed RNA polymerase</keyword>
<evidence type="ECO:0000256" key="2">
    <source>
        <dbReference type="ARBA" id="ARBA00012418"/>
    </source>
</evidence>